<dbReference type="EMBL" id="KI689962">
    <property type="protein sequence ID" value="ETK70947.1"/>
    <property type="molecule type" value="Genomic_DNA"/>
</dbReference>
<gene>
    <name evidence="1" type="ORF">L915_21724</name>
</gene>
<sequence length="51" mass="5442">MAIRIPNPGYEMTQGTASLKPEDTVSAVTDLITKLNLESMGKSSTWSNGSL</sequence>
<reference evidence="1" key="1">
    <citation type="submission" date="2013-11" db="EMBL/GenBank/DDBJ databases">
        <title>The Genome Sequence of Phytophthora parasitica CJ02B3.</title>
        <authorList>
            <consortium name="The Broad Institute Genomics Platform"/>
            <person name="Russ C."/>
            <person name="Tyler B."/>
            <person name="Panabieres F."/>
            <person name="Shan W."/>
            <person name="Tripathy S."/>
            <person name="Grunwald N."/>
            <person name="Machado M."/>
            <person name="Johnson C.S."/>
            <person name="Arredondo F."/>
            <person name="Hong C."/>
            <person name="Coffey M."/>
            <person name="Young S.K."/>
            <person name="Zeng Q."/>
            <person name="Gargeya S."/>
            <person name="Fitzgerald M."/>
            <person name="Abouelleil A."/>
            <person name="Alvarado L."/>
            <person name="Chapman S.B."/>
            <person name="Gainer-Dewar J."/>
            <person name="Goldberg J."/>
            <person name="Griggs A."/>
            <person name="Gujja S."/>
            <person name="Hansen M."/>
            <person name="Howarth C."/>
            <person name="Imamovic A."/>
            <person name="Ireland A."/>
            <person name="Larimer J."/>
            <person name="McCowan C."/>
            <person name="Murphy C."/>
            <person name="Pearson M."/>
            <person name="Poon T.W."/>
            <person name="Priest M."/>
            <person name="Roberts A."/>
            <person name="Saif S."/>
            <person name="Shea T."/>
            <person name="Sykes S."/>
            <person name="Wortman J."/>
            <person name="Nusbaum C."/>
            <person name="Birren B."/>
        </authorList>
    </citation>
    <scope>NUCLEOTIDE SEQUENCE [LARGE SCALE GENOMIC DNA]</scope>
    <source>
        <strain evidence="1">CJ02B3</strain>
    </source>
</reference>
<accession>W2FJN7</accession>
<dbReference type="AlphaFoldDB" id="W2FJN7"/>
<name>W2FJN7_PHYNI</name>
<protein>
    <submittedName>
        <fullName evidence="1">Uncharacterized protein</fullName>
    </submittedName>
</protein>
<proteinExistence type="predicted"/>
<evidence type="ECO:0000313" key="1">
    <source>
        <dbReference type="EMBL" id="ETK70947.1"/>
    </source>
</evidence>
<organism evidence="1">
    <name type="scientific">Phytophthora nicotianae</name>
    <name type="common">Potato buckeye rot agent</name>
    <name type="synonym">Phytophthora parasitica</name>
    <dbReference type="NCBI Taxonomy" id="4792"/>
    <lineage>
        <taxon>Eukaryota</taxon>
        <taxon>Sar</taxon>
        <taxon>Stramenopiles</taxon>
        <taxon>Oomycota</taxon>
        <taxon>Peronosporomycetes</taxon>
        <taxon>Peronosporales</taxon>
        <taxon>Peronosporaceae</taxon>
        <taxon>Phytophthora</taxon>
    </lineage>
</organism>
<dbReference type="Proteomes" id="UP000053236">
    <property type="component" value="Unassembled WGS sequence"/>
</dbReference>